<evidence type="ECO:0000313" key="4">
    <source>
        <dbReference type="EMBL" id="WGK70199.1"/>
    </source>
</evidence>
<evidence type="ECO:0000256" key="1">
    <source>
        <dbReference type="ARBA" id="ARBA00006068"/>
    </source>
</evidence>
<evidence type="ECO:0000259" key="3">
    <source>
        <dbReference type="Pfam" id="PF03816"/>
    </source>
</evidence>
<dbReference type="EMBL" id="CP123443">
    <property type="protein sequence ID" value="WGK70199.1"/>
    <property type="molecule type" value="Genomic_DNA"/>
</dbReference>
<dbReference type="Proteomes" id="UP001228690">
    <property type="component" value="Chromosome"/>
</dbReference>
<sequence length="783" mass="88842">MNYRVFRWLVTGSVVSLLAVLVLFFVLLFTDGLGSSNARGRGINSQLKQIAENQGKLISGSREMGKLLNLPQEQYSQVVTPISSESLQNMGNEVSDGLPGTDGYAGRDVTEPLEKDGSPLEIAFYDALRYLDRNLEQERAWRQLNRLLESEAWEDLLKEQRLRLERSEGSVRLFPDNDKLIPLGQAAPGWFEVSTAIPSSRSGSGSESASDSSDAEARLKLTTSFSDTGSDTGFDSDMKFSVGLSEFVREQTKKLYGLAVEYNKMYRFLTGRKVAEKLEAKDLYIKSLQPAKVEKVSASIKRTLSVAQTDWEIRTRDEQVVARLHFDIGKYRLLWNDKSYRSLQLLRSDWDIFVGNVDTRTAGQRKEDEMRGYLVQMLADSAFLLQMRQYGLWPAPLPPREDDYYEYYDLLNIKSEKMASFALQKRVGEAYLMDRDDVKIRGLKSFLLGAEGLQNLFDDQPSEGDSGEAGEKSGPKIASNSSFYPDRPGRNGAFSGFSGKSGDPGRGKGWDGGGPDSQEHDIEVILLVGTHDNIADVIMLISVNKKTKTLTVISVPRDLYYRDVKVNAVYSMYGPELFMDALTDITGITISKYISVDMYAFVEMVGLIGGIDVYLKEDLIDPTYKVKQMGKWETLVMRKGQHHLDGLGALRYARSRHTSNDFERSERQQLILNQVAEKLSRQLSSPKKLWSFLQVVQKYMKTNFSTANIVRYWLEYSDYQRNFSNTISTDNVLYYTFTNYLGLDAEQLAEAQQDESFFRGSFILLPKNNDWSLIRKYIMYLQN</sequence>
<keyword evidence="5" id="KW-1185">Reference proteome</keyword>
<comment type="similarity">
    <text evidence="1">Belongs to the LytR/CpsA/Psr (LCP) family.</text>
</comment>
<dbReference type="RefSeq" id="WP_326928406.1">
    <property type="nucleotide sequence ID" value="NZ_CP123443.1"/>
</dbReference>
<dbReference type="PANTHER" id="PTHR33392">
    <property type="entry name" value="POLYISOPRENYL-TEICHOIC ACID--PEPTIDOGLYCAN TEICHOIC ACID TRANSFERASE TAGU"/>
    <property type="match status" value="1"/>
</dbReference>
<protein>
    <submittedName>
        <fullName evidence="4">LCP family protein</fullName>
    </submittedName>
</protein>
<gene>
    <name evidence="4" type="ORF">P0082_04885</name>
</gene>
<evidence type="ECO:0000256" key="2">
    <source>
        <dbReference type="SAM" id="MobiDB-lite"/>
    </source>
</evidence>
<dbReference type="InterPro" id="IPR050922">
    <property type="entry name" value="LytR/CpsA/Psr_CW_biosynth"/>
</dbReference>
<reference evidence="4 5" key="1">
    <citation type="submission" date="2023-04" db="EMBL/GenBank/DDBJ databases">
        <title>Spirochaete genome identified in red abalone sample constitutes a novel genus.</title>
        <authorList>
            <person name="Sharma S.P."/>
            <person name="Purcell C.M."/>
            <person name="Hyde J.R."/>
            <person name="Severin A.J."/>
        </authorList>
    </citation>
    <scope>NUCLEOTIDE SEQUENCE [LARGE SCALE GENOMIC DNA]</scope>
    <source>
        <strain evidence="4 5">SP-2023</strain>
    </source>
</reference>
<dbReference type="Gene3D" id="3.40.630.190">
    <property type="entry name" value="LCP protein"/>
    <property type="match status" value="1"/>
</dbReference>
<feature type="domain" description="Cell envelope-related transcriptional attenuator" evidence="3">
    <location>
        <begin position="535"/>
        <end position="680"/>
    </location>
</feature>
<dbReference type="NCBIfam" id="TIGR00350">
    <property type="entry name" value="lytR_cpsA_psr"/>
    <property type="match status" value="1"/>
</dbReference>
<dbReference type="InterPro" id="IPR004474">
    <property type="entry name" value="LytR_CpsA_psr"/>
</dbReference>
<evidence type="ECO:0000313" key="5">
    <source>
        <dbReference type="Proteomes" id="UP001228690"/>
    </source>
</evidence>
<accession>A0ABY8MJJ8</accession>
<name>A0ABY8MJJ8_9SPIO</name>
<dbReference type="PANTHER" id="PTHR33392:SF6">
    <property type="entry name" value="POLYISOPRENYL-TEICHOIC ACID--PEPTIDOGLYCAN TEICHOIC ACID TRANSFERASE TAGU"/>
    <property type="match status" value="1"/>
</dbReference>
<feature type="region of interest" description="Disordered" evidence="2">
    <location>
        <begin position="457"/>
        <end position="515"/>
    </location>
</feature>
<proteinExistence type="inferred from homology"/>
<organism evidence="4 5">
    <name type="scientific">Candidatus Haliotispira prima</name>
    <dbReference type="NCBI Taxonomy" id="3034016"/>
    <lineage>
        <taxon>Bacteria</taxon>
        <taxon>Pseudomonadati</taxon>
        <taxon>Spirochaetota</taxon>
        <taxon>Spirochaetia</taxon>
        <taxon>Spirochaetales</taxon>
        <taxon>Spirochaetaceae</taxon>
        <taxon>Candidatus Haliotispira</taxon>
    </lineage>
</organism>
<dbReference type="Pfam" id="PF03816">
    <property type="entry name" value="LytR_cpsA_psr"/>
    <property type="match status" value="1"/>
</dbReference>